<dbReference type="GO" id="GO:0005886">
    <property type="term" value="C:plasma membrane"/>
    <property type="evidence" value="ECO:0007669"/>
    <property type="project" value="UniProtKB-SubCell"/>
</dbReference>
<feature type="compositionally biased region" description="Polar residues" evidence="6">
    <location>
        <begin position="154"/>
        <end position="168"/>
    </location>
</feature>
<proteinExistence type="predicted"/>
<dbReference type="InterPro" id="IPR010432">
    <property type="entry name" value="RDD"/>
</dbReference>
<dbReference type="STRING" id="325777.GW15_0217840"/>
<dbReference type="PANTHER" id="PTHR36115">
    <property type="entry name" value="PROLINE-RICH ANTIGEN HOMOLOG-RELATED"/>
    <property type="match status" value="1"/>
</dbReference>
<dbReference type="RefSeq" id="WP_042823959.1">
    <property type="nucleotide sequence ID" value="NZ_CP053649.1"/>
</dbReference>
<dbReference type="Proteomes" id="UP000028012">
    <property type="component" value="Unassembled WGS sequence"/>
</dbReference>
<dbReference type="HOGENOM" id="CLU_053152_0_1_6"/>
<keyword evidence="3 7" id="KW-0812">Transmembrane</keyword>
<evidence type="ECO:0000313" key="8">
    <source>
        <dbReference type="EMBL" id="KGE50905.1"/>
    </source>
</evidence>
<dbReference type="InterPro" id="IPR051791">
    <property type="entry name" value="Pra-immunoreactive"/>
</dbReference>
<sequence>MWYYADAQRQRQGPVDTDTLRARLSQGIIDRSSLVWREGLARWVALHEVEGELGFDSAAASAAPEAGGPMPADAASHAPLSAASPGDNVPATASPTAPLQTDDHAAATSRWQPGVADGGIAGTSASTSTRDAGAADGADHHPTIASPLHPPHDQSLSSGLSAWSTTPLASDPNPTTTSNTASPPHSTPAAATTPPASAWDAPALAAPAASVALHDAPVVYAGLWRRVAASILDSLITTFAVYLIVIPLVFVVALVTTRSDSGSALDDGSALGIAIVVLSYGIGLAIPTLYFAWMQSSRHQASLGKLACGIKLVRADSNGGRVGFWRNVLRYLAYMLISVLTLGIGMIVAAFMAGMTERKQASHDKVCDTLVVDRWAFTEHPERQSRGLDTVSIVVLAIYGLILVLSVVVVAFMLAAIGMSQR</sequence>
<dbReference type="PANTHER" id="PTHR36115:SF6">
    <property type="entry name" value="PROLINE-RICH ANTIGEN HOMOLOG"/>
    <property type="match status" value="1"/>
</dbReference>
<dbReference type="Pfam" id="PF14237">
    <property type="entry name" value="GYF_2"/>
    <property type="match status" value="1"/>
</dbReference>
<evidence type="ECO:0000256" key="1">
    <source>
        <dbReference type="ARBA" id="ARBA00004651"/>
    </source>
</evidence>
<evidence type="ECO:0000256" key="7">
    <source>
        <dbReference type="SAM" id="Phobius"/>
    </source>
</evidence>
<feature type="transmembrane region" description="Helical" evidence="7">
    <location>
        <begin position="235"/>
        <end position="257"/>
    </location>
</feature>
<dbReference type="eggNOG" id="COG1714">
    <property type="taxonomic scope" value="Bacteria"/>
</dbReference>
<dbReference type="GeneID" id="58004744"/>
<feature type="transmembrane region" description="Helical" evidence="7">
    <location>
        <begin position="269"/>
        <end position="293"/>
    </location>
</feature>
<keyword evidence="2" id="KW-1003">Cell membrane</keyword>
<dbReference type="Pfam" id="PF06271">
    <property type="entry name" value="RDD"/>
    <property type="match status" value="1"/>
</dbReference>
<organism evidence="8 9">
    <name type="scientific">Xanthomonas axonopodis pv. vasculorum</name>
    <dbReference type="NCBI Taxonomy" id="325777"/>
    <lineage>
        <taxon>Bacteria</taxon>
        <taxon>Pseudomonadati</taxon>
        <taxon>Pseudomonadota</taxon>
        <taxon>Gammaproteobacteria</taxon>
        <taxon>Lysobacterales</taxon>
        <taxon>Lysobacteraceae</taxon>
        <taxon>Xanthomonas</taxon>
    </lineage>
</organism>
<comment type="caution">
    <text evidence="8">The sequence shown here is derived from an EMBL/GenBank/DDBJ whole genome shotgun (WGS) entry which is preliminary data.</text>
</comment>
<evidence type="ECO:0000256" key="5">
    <source>
        <dbReference type="ARBA" id="ARBA00023136"/>
    </source>
</evidence>
<accession>A0A098PV51</accession>
<evidence type="ECO:0000256" key="2">
    <source>
        <dbReference type="ARBA" id="ARBA00022475"/>
    </source>
</evidence>
<comment type="subcellular location">
    <subcellularLocation>
        <location evidence="1">Cell membrane</location>
        <topology evidence="1">Multi-pass membrane protein</topology>
    </subcellularLocation>
</comment>
<keyword evidence="4 7" id="KW-1133">Transmembrane helix</keyword>
<name>A0A098PV51_9XANT</name>
<dbReference type="InterPro" id="IPR035445">
    <property type="entry name" value="GYF-like_dom_sf"/>
</dbReference>
<gene>
    <name evidence="8" type="ORF">GW15_0217840</name>
</gene>
<protein>
    <submittedName>
        <fullName evidence="8">RDD family protein</fullName>
    </submittedName>
</protein>
<dbReference type="SUPFAM" id="SSF55277">
    <property type="entry name" value="GYF domain"/>
    <property type="match status" value="1"/>
</dbReference>
<evidence type="ECO:0000313" key="9">
    <source>
        <dbReference type="Proteomes" id="UP000028012"/>
    </source>
</evidence>
<feature type="region of interest" description="Disordered" evidence="6">
    <location>
        <begin position="60"/>
        <end position="197"/>
    </location>
</feature>
<feature type="transmembrane region" description="Helical" evidence="7">
    <location>
        <begin position="331"/>
        <end position="353"/>
    </location>
</feature>
<evidence type="ECO:0000256" key="4">
    <source>
        <dbReference type="ARBA" id="ARBA00022989"/>
    </source>
</evidence>
<feature type="transmembrane region" description="Helical" evidence="7">
    <location>
        <begin position="391"/>
        <end position="417"/>
    </location>
</feature>
<dbReference type="AlphaFoldDB" id="A0A098PV51"/>
<reference evidence="8 9" key="1">
    <citation type="submission" date="2014-09" db="EMBL/GenBank/DDBJ databases">
        <title>A draft genome sequence for Xanthomonas axonopodis pv. vasculorum NCPPB 900.</title>
        <authorList>
            <person name="Harrison J."/>
            <person name="Studholme D.J."/>
        </authorList>
    </citation>
    <scope>NUCLEOTIDE SEQUENCE [LARGE SCALE GENOMIC DNA]</scope>
    <source>
        <strain evidence="8 9">NCPPB 900</strain>
    </source>
</reference>
<feature type="compositionally biased region" description="Low complexity" evidence="6">
    <location>
        <begin position="60"/>
        <end position="85"/>
    </location>
</feature>
<dbReference type="InterPro" id="IPR025640">
    <property type="entry name" value="GYF_2"/>
</dbReference>
<dbReference type="EMBL" id="JPHD02000114">
    <property type="protein sequence ID" value="KGE50905.1"/>
    <property type="molecule type" value="Genomic_DNA"/>
</dbReference>
<evidence type="ECO:0000256" key="6">
    <source>
        <dbReference type="SAM" id="MobiDB-lite"/>
    </source>
</evidence>
<evidence type="ECO:0000256" key="3">
    <source>
        <dbReference type="ARBA" id="ARBA00022692"/>
    </source>
</evidence>
<feature type="compositionally biased region" description="Low complexity" evidence="6">
    <location>
        <begin position="169"/>
        <end position="197"/>
    </location>
</feature>
<keyword evidence="5 7" id="KW-0472">Membrane</keyword>